<dbReference type="InterPro" id="IPR027417">
    <property type="entry name" value="P-loop_NTPase"/>
</dbReference>
<organism evidence="5 6">
    <name type="scientific">Pseudocercospora eumusae</name>
    <dbReference type="NCBI Taxonomy" id="321146"/>
    <lineage>
        <taxon>Eukaryota</taxon>
        <taxon>Fungi</taxon>
        <taxon>Dikarya</taxon>
        <taxon>Ascomycota</taxon>
        <taxon>Pezizomycotina</taxon>
        <taxon>Dothideomycetes</taxon>
        <taxon>Dothideomycetidae</taxon>
        <taxon>Mycosphaerellales</taxon>
        <taxon>Mycosphaerellaceae</taxon>
        <taxon>Pseudocercospora</taxon>
    </lineage>
</organism>
<dbReference type="SUPFAM" id="SSF52540">
    <property type="entry name" value="P-loop containing nucleoside triphosphate hydrolases"/>
    <property type="match status" value="1"/>
</dbReference>
<dbReference type="InterPro" id="IPR056884">
    <property type="entry name" value="NPHP3-like_N"/>
</dbReference>
<dbReference type="PROSITE" id="PS50297">
    <property type="entry name" value="ANK_REP_REGION"/>
    <property type="match status" value="2"/>
</dbReference>
<evidence type="ECO:0000256" key="2">
    <source>
        <dbReference type="PROSITE-ProRule" id="PRU00023"/>
    </source>
</evidence>
<proteinExistence type="predicted"/>
<dbReference type="Gene3D" id="1.25.40.20">
    <property type="entry name" value="Ankyrin repeat-containing domain"/>
    <property type="match status" value="1"/>
</dbReference>
<feature type="region of interest" description="Disordered" evidence="3">
    <location>
        <begin position="1124"/>
        <end position="1157"/>
    </location>
</feature>
<dbReference type="OrthoDB" id="3650614at2759"/>
<dbReference type="Gene3D" id="3.40.50.300">
    <property type="entry name" value="P-loop containing nucleotide triphosphate hydrolases"/>
    <property type="match status" value="1"/>
</dbReference>
<dbReference type="Pfam" id="PF00023">
    <property type="entry name" value="Ank"/>
    <property type="match status" value="1"/>
</dbReference>
<feature type="repeat" description="ANK" evidence="2">
    <location>
        <begin position="882"/>
        <end position="914"/>
    </location>
</feature>
<dbReference type="PROSITE" id="PS50088">
    <property type="entry name" value="ANK_REPEAT"/>
    <property type="match status" value="4"/>
</dbReference>
<keyword evidence="6" id="KW-1185">Reference proteome</keyword>
<gene>
    <name evidence="5" type="ORF">AC578_5862</name>
</gene>
<dbReference type="PANTHER" id="PTHR10039">
    <property type="entry name" value="AMELOGENIN"/>
    <property type="match status" value="1"/>
</dbReference>
<dbReference type="STRING" id="321146.A0A139HD43"/>
<dbReference type="InterPro" id="IPR002110">
    <property type="entry name" value="Ankyrin_rpt"/>
</dbReference>
<evidence type="ECO:0000259" key="4">
    <source>
        <dbReference type="Pfam" id="PF24883"/>
    </source>
</evidence>
<feature type="domain" description="Nephrocystin 3-like N-terminal" evidence="4">
    <location>
        <begin position="227"/>
        <end position="286"/>
    </location>
</feature>
<evidence type="ECO:0000313" key="5">
    <source>
        <dbReference type="EMBL" id="KXT00333.1"/>
    </source>
</evidence>
<evidence type="ECO:0000256" key="3">
    <source>
        <dbReference type="SAM" id="MobiDB-lite"/>
    </source>
</evidence>
<comment type="caution">
    <text evidence="5">The sequence shown here is derived from an EMBL/GenBank/DDBJ whole genome shotgun (WGS) entry which is preliminary data.</text>
</comment>
<dbReference type="InterPro" id="IPR036770">
    <property type="entry name" value="Ankyrin_rpt-contain_sf"/>
</dbReference>
<dbReference type="Proteomes" id="UP000070133">
    <property type="component" value="Unassembled WGS sequence"/>
</dbReference>
<feature type="domain" description="Nephrocystin 3-like N-terminal" evidence="4">
    <location>
        <begin position="84"/>
        <end position="184"/>
    </location>
</feature>
<evidence type="ECO:0000313" key="6">
    <source>
        <dbReference type="Proteomes" id="UP000070133"/>
    </source>
</evidence>
<name>A0A139HD43_9PEZI</name>
<dbReference type="EMBL" id="LFZN01000075">
    <property type="protein sequence ID" value="KXT00333.1"/>
    <property type="molecule type" value="Genomic_DNA"/>
</dbReference>
<keyword evidence="2" id="KW-0040">ANK repeat</keyword>
<keyword evidence="1" id="KW-0677">Repeat</keyword>
<feature type="compositionally biased region" description="Acidic residues" evidence="3">
    <location>
        <begin position="1136"/>
        <end position="1152"/>
    </location>
</feature>
<dbReference type="SUPFAM" id="SSF48403">
    <property type="entry name" value="Ankyrin repeat"/>
    <property type="match status" value="1"/>
</dbReference>
<dbReference type="AlphaFoldDB" id="A0A139HD43"/>
<protein>
    <recommendedName>
        <fullName evidence="4">Nephrocystin 3-like N-terminal domain-containing protein</fullName>
    </recommendedName>
</protein>
<feature type="compositionally biased region" description="Low complexity" evidence="3">
    <location>
        <begin position="1216"/>
        <end position="1226"/>
    </location>
</feature>
<accession>A0A139HD43</accession>
<feature type="repeat" description="ANK" evidence="2">
    <location>
        <begin position="782"/>
        <end position="814"/>
    </location>
</feature>
<evidence type="ECO:0000256" key="1">
    <source>
        <dbReference type="ARBA" id="ARBA00022737"/>
    </source>
</evidence>
<feature type="region of interest" description="Disordered" evidence="3">
    <location>
        <begin position="1212"/>
        <end position="1232"/>
    </location>
</feature>
<reference evidence="5 6" key="1">
    <citation type="submission" date="2015-07" db="EMBL/GenBank/DDBJ databases">
        <title>Comparative genomics of the Sigatoka disease complex on banana suggests a link between parallel evolutionary changes in Pseudocercospora fijiensis and Pseudocercospora eumusae and increased virulence on the banana host.</title>
        <authorList>
            <person name="Chang T.-C."/>
            <person name="Salvucci A."/>
            <person name="Crous P.W."/>
            <person name="Stergiopoulos I."/>
        </authorList>
    </citation>
    <scope>NUCLEOTIDE SEQUENCE [LARGE SCALE GENOMIC DNA]</scope>
    <source>
        <strain evidence="5 6">CBS 114824</strain>
    </source>
</reference>
<sequence>MASGGPSTQHFHGNIATGNARVQYGNVHHHYAERTELEQQQRSIKLTVDRARDVRDTITDMINWLAAADVSYTHHDAYKKHEPGTGRWFLDSEKYSGWLAAGSRILWLHGKAGCCKTILCSMLVEDIARHVSDKDSTALAYFYFSFRDVAKQSYQAWLLSTISQLLSAEWKQADAILKLLEGRAALLHKRQEHDGPHPDILSWSVDKLDIALVYDDLRAARARNHKHPKDLELILRDILSCKESVYLVLDGLDESPETGDLRKDVMEGLKKTVNEHEKVKMLITSRRESDIELFMNQLCDSIVAIEVKPVNDDIMRYVNTEMERHHKLSSLGESTKNEIKCTLAEKADGMFRWVFCQLDQIKQLKLLTPTYVSRALRDLPKTLDETYERILVQYDGIHEVRVAMEWLAFSVRPLNLQELREACLVTADDDCYLQESGRSAIKELLLGMTSLIQAQSDANPDSAREVTLGHYSVKEYLVSVRIQQSAAASFFLMEEVSHATIAQSCIAYILHACRPKEYEHNGKFKAIHFNADGLRPAPHGTWLSEMDASNLAQFSFILALRYDYLSVWHHFPLLTYAIRWVEHQRRTEPSRIAHRADQALQFSLFNSREAARFLRYIAACPLRASPMYRNTAHDRKLDRNLSIDPEFASRSSIAGFGLILASHEGLIDTVKHIVNQEIHWSEFASDLAIALVAASRAGNTDIAQCVVDGGANIDFVCGKMGTALEQACFRGHTEIVSLLLEHNADHSLFAIGTPLQRASKNGYEQIVRLLLEKGASPNYVPTSGTALQQAAGEGHQGIIKDLLSAGADPNLLGEKFGGTAIQRAACEGHTDCVRLLAQAGGDPDRNEPETYAAIYRAIFLKRVESIEALIDAGATLGRGHRANDTPLHAAIRSYADDIAHLLLRADAPVNEQVEEQSNLLELAIRNTAETSGVVEAILRAGFNVDVLPSPFVVTSEVTASILARYNVRNLYQSWVEAYRIDLPEDIQNQNFYYLDEFNQWHSACVELGNQAEGQATSQAQDRRQIYVRWTDEFGQRLLAEDWAPMTPRPEYSPPMSSSERSRGSIRLTCKTSWYDDKLLDSPGPRVNRRWSLDSLDSDWHVTRWPRSQHISTSSSYRRSHRLTSFGEGRELQDSDSQGDSEDTGDIEGENDSDNWSVASGFETEGRIDNAPNGEDSLLEHGERSRARMILPTPFSLRTDQVQRLKPLALLLHSRTPSPAEKASAPEPEGDVD</sequence>
<feature type="region of interest" description="Disordered" evidence="3">
    <location>
        <begin position="1044"/>
        <end position="1063"/>
    </location>
</feature>
<dbReference type="Pfam" id="PF24883">
    <property type="entry name" value="NPHP3_N"/>
    <property type="match status" value="2"/>
</dbReference>
<feature type="repeat" description="ANK" evidence="2">
    <location>
        <begin position="753"/>
        <end position="782"/>
    </location>
</feature>
<dbReference type="Pfam" id="PF12796">
    <property type="entry name" value="Ank_2"/>
    <property type="match status" value="2"/>
</dbReference>
<dbReference type="SMART" id="SM00248">
    <property type="entry name" value="ANK"/>
    <property type="match status" value="8"/>
</dbReference>
<dbReference type="PANTHER" id="PTHR10039:SF16">
    <property type="entry name" value="GPI INOSITOL-DEACYLASE"/>
    <property type="match status" value="1"/>
</dbReference>
<feature type="repeat" description="ANK" evidence="2">
    <location>
        <begin position="816"/>
        <end position="848"/>
    </location>
</feature>